<proteinExistence type="predicted"/>
<evidence type="ECO:0000313" key="3">
    <source>
        <dbReference type="Proteomes" id="UP001162162"/>
    </source>
</evidence>
<protein>
    <submittedName>
        <fullName evidence="2">Uncharacterized protein</fullName>
    </submittedName>
</protein>
<reference evidence="2" key="1">
    <citation type="journal article" date="2023" name="Insect Mol. Biol.">
        <title>Genome sequencing provides insights into the evolution of gene families encoding plant cell wall-degrading enzymes in longhorned beetles.</title>
        <authorList>
            <person name="Shin N.R."/>
            <person name="Okamura Y."/>
            <person name="Kirsch R."/>
            <person name="Pauchet Y."/>
        </authorList>
    </citation>
    <scope>NUCLEOTIDE SEQUENCE</scope>
    <source>
        <strain evidence="2">AMC_N1</strain>
    </source>
</reference>
<organism evidence="2 3">
    <name type="scientific">Aromia moschata</name>
    <dbReference type="NCBI Taxonomy" id="1265417"/>
    <lineage>
        <taxon>Eukaryota</taxon>
        <taxon>Metazoa</taxon>
        <taxon>Ecdysozoa</taxon>
        <taxon>Arthropoda</taxon>
        <taxon>Hexapoda</taxon>
        <taxon>Insecta</taxon>
        <taxon>Pterygota</taxon>
        <taxon>Neoptera</taxon>
        <taxon>Endopterygota</taxon>
        <taxon>Coleoptera</taxon>
        <taxon>Polyphaga</taxon>
        <taxon>Cucujiformia</taxon>
        <taxon>Chrysomeloidea</taxon>
        <taxon>Cerambycidae</taxon>
        <taxon>Cerambycinae</taxon>
        <taxon>Callichromatini</taxon>
        <taxon>Aromia</taxon>
    </lineage>
</organism>
<evidence type="ECO:0000313" key="2">
    <source>
        <dbReference type="EMBL" id="KAJ8939776.1"/>
    </source>
</evidence>
<feature type="region of interest" description="Disordered" evidence="1">
    <location>
        <begin position="227"/>
        <end position="256"/>
    </location>
</feature>
<name>A0AAV8XLN8_9CUCU</name>
<dbReference type="EMBL" id="JAPWTK010000469">
    <property type="protein sequence ID" value="KAJ8939776.1"/>
    <property type="molecule type" value="Genomic_DNA"/>
</dbReference>
<comment type="caution">
    <text evidence="2">The sequence shown here is derived from an EMBL/GenBank/DDBJ whole genome shotgun (WGS) entry which is preliminary data.</text>
</comment>
<feature type="compositionally biased region" description="Basic and acidic residues" evidence="1">
    <location>
        <begin position="238"/>
        <end position="256"/>
    </location>
</feature>
<dbReference type="Proteomes" id="UP001162162">
    <property type="component" value="Unassembled WGS sequence"/>
</dbReference>
<sequence>MHDLLAIHRDFYNKKDKLSQDTYILKWCNSADPKRHRNTTQVTKSISIEYRLPTVNGENLRVCRAAFCCIIGVKKDRIQGIMKRFQMGKIPQENRGGDRVKGKNEAKKNAIANFIQSIKSVESHYCRSSVSARTYLPCDLNIKRLAKMYNNSISDVLKVKESYFRHYFNTNYNIGFGTPKSDVCSECLRVELAIKKAASVAKLLQTHFGDKWMENEKLKFYKNAVENSTQENQDPNDDSYHEESCSQLEKNDEFRV</sequence>
<dbReference type="AlphaFoldDB" id="A0AAV8XLN8"/>
<gene>
    <name evidence="2" type="ORF">NQ318_023351</name>
</gene>
<dbReference type="PANTHER" id="PTHR10773:SF19">
    <property type="match status" value="1"/>
</dbReference>
<accession>A0AAV8XLN8</accession>
<keyword evidence="3" id="KW-1185">Reference proteome</keyword>
<evidence type="ECO:0000256" key="1">
    <source>
        <dbReference type="SAM" id="MobiDB-lite"/>
    </source>
</evidence>
<dbReference type="PANTHER" id="PTHR10773">
    <property type="entry name" value="DNA-DIRECTED RNA POLYMERASES I, II, AND III SUBUNIT RPABC2"/>
    <property type="match status" value="1"/>
</dbReference>